<dbReference type="InterPro" id="IPR005361">
    <property type="entry name" value="UPF0158"/>
</dbReference>
<protein>
    <submittedName>
        <fullName evidence="1">Uncharacterized protein UPF0158</fullName>
    </submittedName>
</protein>
<dbReference type="AlphaFoldDB" id="A0A366EC87"/>
<proteinExistence type="predicted"/>
<dbReference type="RefSeq" id="WP_113971355.1">
    <property type="nucleotide sequence ID" value="NZ_QNRJ01000029.1"/>
</dbReference>
<organism evidence="1 2">
    <name type="scientific">Rossellomorea aquimaris</name>
    <dbReference type="NCBI Taxonomy" id="189382"/>
    <lineage>
        <taxon>Bacteria</taxon>
        <taxon>Bacillati</taxon>
        <taxon>Bacillota</taxon>
        <taxon>Bacilli</taxon>
        <taxon>Bacillales</taxon>
        <taxon>Bacillaceae</taxon>
        <taxon>Rossellomorea</taxon>
    </lineage>
</organism>
<accession>A0A366EC87</accession>
<evidence type="ECO:0000313" key="2">
    <source>
        <dbReference type="Proteomes" id="UP000252118"/>
    </source>
</evidence>
<dbReference type="Pfam" id="PF03682">
    <property type="entry name" value="UPF0158"/>
    <property type="match status" value="1"/>
</dbReference>
<comment type="caution">
    <text evidence="1">The sequence shown here is derived from an EMBL/GenBank/DDBJ whole genome shotgun (WGS) entry which is preliminary data.</text>
</comment>
<dbReference type="Proteomes" id="UP000252118">
    <property type="component" value="Unassembled WGS sequence"/>
</dbReference>
<reference evidence="1 2" key="1">
    <citation type="submission" date="2018-06" db="EMBL/GenBank/DDBJ databases">
        <title>Freshwater and sediment microbial communities from various areas in North America, analyzing microbe dynamics in response to fracking.</title>
        <authorList>
            <person name="Lamendella R."/>
        </authorList>
    </citation>
    <scope>NUCLEOTIDE SEQUENCE [LARGE SCALE GENOMIC DNA]</scope>
    <source>
        <strain evidence="1 2">97B</strain>
    </source>
</reference>
<evidence type="ECO:0000313" key="1">
    <source>
        <dbReference type="EMBL" id="RBO99986.1"/>
    </source>
</evidence>
<dbReference type="EMBL" id="QNRJ01000029">
    <property type="protein sequence ID" value="RBO99986.1"/>
    <property type="molecule type" value="Genomic_DNA"/>
</dbReference>
<gene>
    <name evidence="1" type="ORF">DET59_1299</name>
</gene>
<dbReference type="OrthoDB" id="48384at2"/>
<name>A0A366EC87_9BACI</name>
<sequence length="154" mass="18491">MAAKVNLSLLIDELESRFEDWHSYLHRETGTITTISHEILTKAEDEEPIEELEDWEQTEYSMAVDILENPTHYLTLPDREEINEYRMMENFCYSLKDGHAQDRLLMAIQGRGAFRRFKDQVNTLGIAGEWYSFRMECYMEFARDWCKFHELEYE</sequence>